<keyword evidence="1" id="KW-0812">Transmembrane</keyword>
<sequence>MKATYRTAGWLMLALIPEICLAEAGQVDAVGLLLLLLSVVVFVVVWLVMAFGLFRLLRKSSARKRLSLVGLFLALPVIALYSWGPIDQFLGTPGTRVEGVAESPVVVAGVTFPAGTQIQYEQTGGGYWHKTPIGAQGDKAVMLGPVEIKRLWREDVDRNMLSLSLTRDQTIDGWSCSADPDTAVEMKLTDTQPRFQSCQLAAPRTIDGIDWPIFTEVTRADNGDWALLWNTVVHKNSQPVTAFGFPLQGMQATYSASLALKQWSADSYSSDTKVGDYVFSKDGSTDLTWVTGGDIRIEGNGKNVKTGEAINCLLMQSKGLRFTPCTRTTNDS</sequence>
<dbReference type="EMBL" id="FOQU01000004">
    <property type="protein sequence ID" value="SFI71899.1"/>
    <property type="molecule type" value="Genomic_DNA"/>
</dbReference>
<dbReference type="AlphaFoldDB" id="A0A1I3KHC6"/>
<keyword evidence="1" id="KW-0472">Membrane</keyword>
<dbReference type="Proteomes" id="UP000199548">
    <property type="component" value="Unassembled WGS sequence"/>
</dbReference>
<accession>A0A1I3KHC6</accession>
<keyword evidence="1" id="KW-1133">Transmembrane helix</keyword>
<gene>
    <name evidence="2" type="ORF">SAMN05192543_1048</name>
</gene>
<organism evidence="2 3">
    <name type="scientific">Paraburkholderia megapolitana</name>
    <dbReference type="NCBI Taxonomy" id="420953"/>
    <lineage>
        <taxon>Bacteria</taxon>
        <taxon>Pseudomonadati</taxon>
        <taxon>Pseudomonadota</taxon>
        <taxon>Betaproteobacteria</taxon>
        <taxon>Burkholderiales</taxon>
        <taxon>Burkholderiaceae</taxon>
        <taxon>Paraburkholderia</taxon>
    </lineage>
</organism>
<evidence type="ECO:0000313" key="2">
    <source>
        <dbReference type="EMBL" id="SFI71899.1"/>
    </source>
</evidence>
<name>A0A1I3KHC6_9BURK</name>
<evidence type="ECO:0000313" key="3">
    <source>
        <dbReference type="Proteomes" id="UP000199548"/>
    </source>
</evidence>
<feature type="transmembrane region" description="Helical" evidence="1">
    <location>
        <begin position="32"/>
        <end position="54"/>
    </location>
</feature>
<feature type="transmembrane region" description="Helical" evidence="1">
    <location>
        <begin position="66"/>
        <end position="84"/>
    </location>
</feature>
<protein>
    <submittedName>
        <fullName evidence="2">Uncharacterized protein</fullName>
    </submittedName>
</protein>
<keyword evidence="3" id="KW-1185">Reference proteome</keyword>
<dbReference type="OrthoDB" id="9032958at2"/>
<dbReference type="RefSeq" id="WP_143098062.1">
    <property type="nucleotide sequence ID" value="NZ_CP041743.1"/>
</dbReference>
<evidence type="ECO:0000256" key="1">
    <source>
        <dbReference type="SAM" id="Phobius"/>
    </source>
</evidence>
<proteinExistence type="predicted"/>
<reference evidence="2 3" key="1">
    <citation type="submission" date="2016-10" db="EMBL/GenBank/DDBJ databases">
        <authorList>
            <person name="de Groot N.N."/>
        </authorList>
    </citation>
    <scope>NUCLEOTIDE SEQUENCE [LARGE SCALE GENOMIC DNA]</scope>
    <source>
        <strain evidence="2 3">LMG 23650</strain>
    </source>
</reference>